<evidence type="ECO:0000313" key="3">
    <source>
        <dbReference type="Proteomes" id="UP000078476"/>
    </source>
</evidence>
<proteinExistence type="predicted"/>
<dbReference type="STRING" id="980561.A1359_21350"/>
<dbReference type="RefSeq" id="WP_066978239.1">
    <property type="nucleotide sequence ID" value="NZ_LUUI01000053.1"/>
</dbReference>
<keyword evidence="1" id="KW-1133">Transmembrane helix</keyword>
<accession>A0A177NQ30</accession>
<feature type="transmembrane region" description="Helical" evidence="1">
    <location>
        <begin position="12"/>
        <end position="32"/>
    </location>
</feature>
<name>A0A177NQ30_9GAMM</name>
<dbReference type="EMBL" id="LUUI01000053">
    <property type="protein sequence ID" value="OAI20178.1"/>
    <property type="molecule type" value="Genomic_DNA"/>
</dbReference>
<dbReference type="OrthoDB" id="197869at2"/>
<gene>
    <name evidence="2" type="ORF">A1359_21350</name>
</gene>
<protein>
    <submittedName>
        <fullName evidence="2">Uncharacterized protein</fullName>
    </submittedName>
</protein>
<evidence type="ECO:0000256" key="1">
    <source>
        <dbReference type="SAM" id="Phobius"/>
    </source>
</evidence>
<organism evidence="2 3">
    <name type="scientific">Methylomonas lenta</name>
    <dbReference type="NCBI Taxonomy" id="980561"/>
    <lineage>
        <taxon>Bacteria</taxon>
        <taxon>Pseudomonadati</taxon>
        <taxon>Pseudomonadota</taxon>
        <taxon>Gammaproteobacteria</taxon>
        <taxon>Methylococcales</taxon>
        <taxon>Methylococcaceae</taxon>
        <taxon>Methylomonas</taxon>
    </lineage>
</organism>
<evidence type="ECO:0000313" key="2">
    <source>
        <dbReference type="EMBL" id="OAI20178.1"/>
    </source>
</evidence>
<keyword evidence="3" id="KW-1185">Reference proteome</keyword>
<sequence length="382" mass="43298">MINKTQTISGSSLWVFISVRLIKTLIVVAAMIPNYVYAMDGKSVYLPIVFHSEAKDILTSLCLGVKEYDYVDNQWWSKPATGAQKPEESFKAVLTAIKAKNKQALYDLSHSEFGRDPKQFDQQAQAYFQQFETIKISSIPVAYGFDGFFVFYVNLEFNNQQAFVPFLFAVDKDGVYKFLPYRIDYIGYSFVNDWFSSSWGRGSETPEYCKTNDYKNSTYVYPLLSPLADFLFPDKSRVLLKGTDLKKKSVKDSVFKEIGAIIQQISTADVLKDGVGGVIKYMSPESGGRVKDWFAQVGNEEKIAYVNSLVKLDPYFIFDAQPLYITYVSTPSGVRVMYFVASGNSKPYWANASHVTDLDKLFKKGEFYDSSLKKPPFGSFAK</sequence>
<reference evidence="2 3" key="1">
    <citation type="submission" date="2016-03" db="EMBL/GenBank/DDBJ databases">
        <authorList>
            <person name="Ploux O."/>
        </authorList>
    </citation>
    <scope>NUCLEOTIDE SEQUENCE [LARGE SCALE GENOMIC DNA]</scope>
    <source>
        <strain evidence="2 3">R-45370</strain>
    </source>
</reference>
<dbReference type="AlphaFoldDB" id="A0A177NQ30"/>
<keyword evidence="1" id="KW-0472">Membrane</keyword>
<comment type="caution">
    <text evidence="2">The sequence shown here is derived from an EMBL/GenBank/DDBJ whole genome shotgun (WGS) entry which is preliminary data.</text>
</comment>
<keyword evidence="1" id="KW-0812">Transmembrane</keyword>
<dbReference type="Proteomes" id="UP000078476">
    <property type="component" value="Unassembled WGS sequence"/>
</dbReference>